<dbReference type="GO" id="GO:0015227">
    <property type="term" value="F:O-acyl-L-carnitine transmembrane transporter activity"/>
    <property type="evidence" value="ECO:0007669"/>
    <property type="project" value="TreeGrafter"/>
</dbReference>
<comment type="subcellular location">
    <subcellularLocation>
        <location evidence="1">Mitochondrion membrane</location>
        <topology evidence="1">Multi-pass membrane protein</topology>
    </subcellularLocation>
</comment>
<feature type="transmembrane region" description="Helical" evidence="11">
    <location>
        <begin position="144"/>
        <end position="164"/>
    </location>
</feature>
<dbReference type="InterPro" id="IPR002067">
    <property type="entry name" value="MCP"/>
</dbReference>
<evidence type="ECO:0000256" key="7">
    <source>
        <dbReference type="ARBA" id="ARBA00023128"/>
    </source>
</evidence>
<dbReference type="InterPro" id="IPR023395">
    <property type="entry name" value="MCP_dom_sf"/>
</dbReference>
<evidence type="ECO:0000256" key="8">
    <source>
        <dbReference type="ARBA" id="ARBA00023136"/>
    </source>
</evidence>
<dbReference type="PANTHER" id="PTHR45624">
    <property type="entry name" value="MITOCHONDRIAL BASIC AMINO ACIDS TRANSPORTER-RELATED"/>
    <property type="match status" value="1"/>
</dbReference>
<keyword evidence="4 9" id="KW-0812">Transmembrane</keyword>
<evidence type="ECO:0000256" key="2">
    <source>
        <dbReference type="ARBA" id="ARBA00006375"/>
    </source>
</evidence>
<accession>A0A7S3LB86</accession>
<dbReference type="PROSITE" id="PS50920">
    <property type="entry name" value="SOLCAR"/>
    <property type="match status" value="3"/>
</dbReference>
<evidence type="ECO:0000256" key="9">
    <source>
        <dbReference type="PROSITE-ProRule" id="PRU00282"/>
    </source>
</evidence>
<keyword evidence="3 10" id="KW-0813">Transport</keyword>
<protein>
    <recommendedName>
        <fullName evidence="13">Mitochondrial carrier protein</fullName>
    </recommendedName>
</protein>
<sequence length="332" mass="35795">MSQTSQATLKLISSPTGLGAPNYEESVPQIHFSSHHSHSDDAKAESALKSFLAGGVGGALEVIVGHPLDLIKVRMQMTGGTGNASVTGLLQKTFHGEGVAGLFRGVSAPLFAVTPLFAVGFWAYDIGQRGIRQYYNYAHNKELSMAQICLAGGFSAIPTTVLMTPTERLKVMMQVNAGRYSSLIDCAKQVHNEGGLRSLYRGTALTLWRDIPGNIAWFGTYEICKPLFTRWLSTPGTDTKKEKSTVAILTAGGVAGMACWAVCIPFDVLKSRQQAAPQSLTALQVLKDLLRTEGWPALFRGLRPAMVRAFPANAACFYGMEMTRDALSFLDG</sequence>
<evidence type="ECO:0000256" key="11">
    <source>
        <dbReference type="SAM" id="Phobius"/>
    </source>
</evidence>
<keyword evidence="6 11" id="KW-1133">Transmembrane helix</keyword>
<comment type="similarity">
    <text evidence="2 10">Belongs to the mitochondrial carrier (TC 2.A.29) family.</text>
</comment>
<dbReference type="AlphaFoldDB" id="A0A7S3LB86"/>
<organism evidence="12">
    <name type="scientific">Amphora coffeiformis</name>
    <dbReference type="NCBI Taxonomy" id="265554"/>
    <lineage>
        <taxon>Eukaryota</taxon>
        <taxon>Sar</taxon>
        <taxon>Stramenopiles</taxon>
        <taxon>Ochrophyta</taxon>
        <taxon>Bacillariophyta</taxon>
        <taxon>Bacillariophyceae</taxon>
        <taxon>Bacillariophycidae</taxon>
        <taxon>Thalassiophysales</taxon>
        <taxon>Catenulaceae</taxon>
        <taxon>Amphora</taxon>
    </lineage>
</organism>
<keyword evidence="8 9" id="KW-0472">Membrane</keyword>
<feature type="repeat" description="Solcar" evidence="9">
    <location>
        <begin position="143"/>
        <end position="227"/>
    </location>
</feature>
<feature type="transmembrane region" description="Helical" evidence="11">
    <location>
        <begin position="102"/>
        <end position="124"/>
    </location>
</feature>
<dbReference type="InterPro" id="IPR050567">
    <property type="entry name" value="Mitochondrial_Carrier"/>
</dbReference>
<evidence type="ECO:0000256" key="6">
    <source>
        <dbReference type="ARBA" id="ARBA00022989"/>
    </source>
</evidence>
<evidence type="ECO:0000256" key="5">
    <source>
        <dbReference type="ARBA" id="ARBA00022737"/>
    </source>
</evidence>
<evidence type="ECO:0000256" key="10">
    <source>
        <dbReference type="RuleBase" id="RU000488"/>
    </source>
</evidence>
<dbReference type="SUPFAM" id="SSF103506">
    <property type="entry name" value="Mitochondrial carrier"/>
    <property type="match status" value="1"/>
</dbReference>
<dbReference type="EMBL" id="HBIM01018189">
    <property type="protein sequence ID" value="CAE0416983.1"/>
    <property type="molecule type" value="Transcribed_RNA"/>
</dbReference>
<dbReference type="Pfam" id="PF00153">
    <property type="entry name" value="Mito_carr"/>
    <property type="match status" value="3"/>
</dbReference>
<evidence type="ECO:0000313" key="12">
    <source>
        <dbReference type="EMBL" id="CAE0416983.1"/>
    </source>
</evidence>
<keyword evidence="7" id="KW-0496">Mitochondrion</keyword>
<keyword evidence="5" id="KW-0677">Repeat</keyword>
<reference evidence="12" key="1">
    <citation type="submission" date="2021-01" db="EMBL/GenBank/DDBJ databases">
        <authorList>
            <person name="Corre E."/>
            <person name="Pelletier E."/>
            <person name="Niang G."/>
            <person name="Scheremetjew M."/>
            <person name="Finn R."/>
            <person name="Kale V."/>
            <person name="Holt S."/>
            <person name="Cochrane G."/>
            <person name="Meng A."/>
            <person name="Brown T."/>
            <person name="Cohen L."/>
        </authorList>
    </citation>
    <scope>NUCLEOTIDE SEQUENCE</scope>
    <source>
        <strain evidence="12">CCMP127</strain>
    </source>
</reference>
<feature type="repeat" description="Solcar" evidence="9">
    <location>
        <begin position="243"/>
        <end position="326"/>
    </location>
</feature>
<evidence type="ECO:0000256" key="4">
    <source>
        <dbReference type="ARBA" id="ARBA00022692"/>
    </source>
</evidence>
<evidence type="ECO:0000256" key="1">
    <source>
        <dbReference type="ARBA" id="ARBA00004225"/>
    </source>
</evidence>
<dbReference type="GO" id="GO:0031966">
    <property type="term" value="C:mitochondrial membrane"/>
    <property type="evidence" value="ECO:0007669"/>
    <property type="project" value="UniProtKB-SubCell"/>
</dbReference>
<gene>
    <name evidence="12" type="ORF">ACOF00016_LOCUS13972</name>
</gene>
<proteinExistence type="inferred from homology"/>
<dbReference type="PANTHER" id="PTHR45624:SF4">
    <property type="entry name" value="CONGESTED-LIKE TRACHEA PROTEIN-RELATED"/>
    <property type="match status" value="1"/>
</dbReference>
<dbReference type="InterPro" id="IPR018108">
    <property type="entry name" value="MCP_transmembrane"/>
</dbReference>
<dbReference type="PRINTS" id="PR00926">
    <property type="entry name" value="MITOCARRIER"/>
</dbReference>
<evidence type="ECO:0008006" key="13">
    <source>
        <dbReference type="Google" id="ProtNLM"/>
    </source>
</evidence>
<name>A0A7S3LB86_9STRA</name>
<dbReference type="GO" id="GO:0006839">
    <property type="term" value="P:mitochondrial transport"/>
    <property type="evidence" value="ECO:0007669"/>
    <property type="project" value="TreeGrafter"/>
</dbReference>
<evidence type="ECO:0000256" key="3">
    <source>
        <dbReference type="ARBA" id="ARBA00022448"/>
    </source>
</evidence>
<feature type="repeat" description="Solcar" evidence="9">
    <location>
        <begin position="45"/>
        <end position="130"/>
    </location>
</feature>
<dbReference type="Gene3D" id="1.50.40.10">
    <property type="entry name" value="Mitochondrial carrier domain"/>
    <property type="match status" value="2"/>
</dbReference>
<dbReference type="GO" id="GO:1902603">
    <property type="term" value="P:carnitine transmembrane transport"/>
    <property type="evidence" value="ECO:0007669"/>
    <property type="project" value="TreeGrafter"/>
</dbReference>